<reference evidence="2" key="1">
    <citation type="journal article" date="2019" name="Int. J. Syst. Evol. Microbiol.">
        <title>The Global Catalogue of Microorganisms (GCM) 10K type strain sequencing project: providing services to taxonomists for standard genome sequencing and annotation.</title>
        <authorList>
            <consortium name="The Broad Institute Genomics Platform"/>
            <consortium name="The Broad Institute Genome Sequencing Center for Infectious Disease"/>
            <person name="Wu L."/>
            <person name="Ma J."/>
        </authorList>
    </citation>
    <scope>NUCLEOTIDE SEQUENCE [LARGE SCALE GENOMIC DNA]</scope>
    <source>
        <strain evidence="2">KCTC 52274</strain>
    </source>
</reference>
<evidence type="ECO:0000313" key="1">
    <source>
        <dbReference type="EMBL" id="MFD2562751.1"/>
    </source>
</evidence>
<protein>
    <submittedName>
        <fullName evidence="1">Uncharacterized protein</fullName>
    </submittedName>
</protein>
<sequence>MKSYDNKKFYNYKTSHKRKKRTKSAKIWWKSNSWEYRRYLRGKYRNQCKTILRRKVEGEDIEFPIYKKTLWWEA</sequence>
<name>A0ABW5LEY5_9FLAO</name>
<gene>
    <name evidence="1" type="ORF">ACFSR1_08705</name>
</gene>
<dbReference type="Proteomes" id="UP001597319">
    <property type="component" value="Unassembled WGS sequence"/>
</dbReference>
<comment type="caution">
    <text evidence="1">The sequence shown here is derived from an EMBL/GenBank/DDBJ whole genome shotgun (WGS) entry which is preliminary data.</text>
</comment>
<keyword evidence="2" id="KW-1185">Reference proteome</keyword>
<evidence type="ECO:0000313" key="2">
    <source>
        <dbReference type="Proteomes" id="UP001597319"/>
    </source>
</evidence>
<organism evidence="1 2">
    <name type="scientific">Aquimarina rubra</name>
    <dbReference type="NCBI Taxonomy" id="1920033"/>
    <lineage>
        <taxon>Bacteria</taxon>
        <taxon>Pseudomonadati</taxon>
        <taxon>Bacteroidota</taxon>
        <taxon>Flavobacteriia</taxon>
        <taxon>Flavobacteriales</taxon>
        <taxon>Flavobacteriaceae</taxon>
        <taxon>Aquimarina</taxon>
    </lineage>
</organism>
<proteinExistence type="predicted"/>
<accession>A0ABW5LEY5</accession>
<dbReference type="RefSeq" id="WP_378291615.1">
    <property type="nucleotide sequence ID" value="NZ_JBHULE010000019.1"/>
</dbReference>
<dbReference type="EMBL" id="JBHULE010000019">
    <property type="protein sequence ID" value="MFD2562751.1"/>
    <property type="molecule type" value="Genomic_DNA"/>
</dbReference>